<gene>
    <name evidence="1" type="ORF">C8Q71DRAFT_721757</name>
</gene>
<dbReference type="InterPro" id="IPR046670">
    <property type="entry name" value="DUF6540"/>
</dbReference>
<organism evidence="1 2">
    <name type="scientific">Rhodofomes roseus</name>
    <dbReference type="NCBI Taxonomy" id="34475"/>
    <lineage>
        <taxon>Eukaryota</taxon>
        <taxon>Fungi</taxon>
        <taxon>Dikarya</taxon>
        <taxon>Basidiomycota</taxon>
        <taxon>Agaricomycotina</taxon>
        <taxon>Agaricomycetes</taxon>
        <taxon>Polyporales</taxon>
        <taxon>Rhodofomes</taxon>
    </lineage>
</organism>
<name>A0ABQ8KNH4_9APHY</name>
<keyword evidence="2" id="KW-1185">Reference proteome</keyword>
<sequence>MAQKRIYLCHYARNGDAAKEEKDHPPRHWEINIRMSKDVNDPFGKSIGHVFHVVGSVGNQWVFKHLENKDYSQTRAWAGCVFVGTVEESKIGEFERVLASVPLQPGHPTWNCQNWAWDALLLLRQQGYNIVLPPTFRRMHELMEDAKNIGWDIGTDSD</sequence>
<dbReference type="GeneID" id="72002205"/>
<dbReference type="Proteomes" id="UP000814176">
    <property type="component" value="Unassembled WGS sequence"/>
</dbReference>
<evidence type="ECO:0000313" key="2">
    <source>
        <dbReference type="Proteomes" id="UP000814176"/>
    </source>
</evidence>
<dbReference type="RefSeq" id="XP_047781617.1">
    <property type="nucleotide sequence ID" value="XM_047921473.1"/>
</dbReference>
<protein>
    <submittedName>
        <fullName evidence="1">Uncharacterized protein</fullName>
    </submittedName>
</protein>
<evidence type="ECO:0000313" key="1">
    <source>
        <dbReference type="EMBL" id="KAH9839967.1"/>
    </source>
</evidence>
<accession>A0ABQ8KNH4</accession>
<dbReference type="EMBL" id="JADCUA010000005">
    <property type="protein sequence ID" value="KAH9839967.1"/>
    <property type="molecule type" value="Genomic_DNA"/>
</dbReference>
<reference evidence="1 2" key="1">
    <citation type="journal article" date="2021" name="Environ. Microbiol.">
        <title>Gene family expansions and transcriptome signatures uncover fungal adaptations to wood decay.</title>
        <authorList>
            <person name="Hage H."/>
            <person name="Miyauchi S."/>
            <person name="Viragh M."/>
            <person name="Drula E."/>
            <person name="Min B."/>
            <person name="Chaduli D."/>
            <person name="Navarro D."/>
            <person name="Favel A."/>
            <person name="Norest M."/>
            <person name="Lesage-Meessen L."/>
            <person name="Balint B."/>
            <person name="Merenyi Z."/>
            <person name="de Eugenio L."/>
            <person name="Morin E."/>
            <person name="Martinez A.T."/>
            <person name="Baldrian P."/>
            <person name="Stursova M."/>
            <person name="Martinez M.J."/>
            <person name="Novotny C."/>
            <person name="Magnuson J.K."/>
            <person name="Spatafora J.W."/>
            <person name="Maurice S."/>
            <person name="Pangilinan J."/>
            <person name="Andreopoulos W."/>
            <person name="LaButti K."/>
            <person name="Hundley H."/>
            <person name="Na H."/>
            <person name="Kuo A."/>
            <person name="Barry K."/>
            <person name="Lipzen A."/>
            <person name="Henrissat B."/>
            <person name="Riley R."/>
            <person name="Ahrendt S."/>
            <person name="Nagy L.G."/>
            <person name="Grigoriev I.V."/>
            <person name="Martin F."/>
            <person name="Rosso M.N."/>
        </authorList>
    </citation>
    <scope>NUCLEOTIDE SEQUENCE [LARGE SCALE GENOMIC DNA]</scope>
    <source>
        <strain evidence="1 2">CIRM-BRFM 1785</strain>
    </source>
</reference>
<proteinExistence type="predicted"/>
<dbReference type="Pfam" id="PF20174">
    <property type="entry name" value="DUF6540"/>
    <property type="match status" value="1"/>
</dbReference>
<comment type="caution">
    <text evidence="1">The sequence shown here is derived from an EMBL/GenBank/DDBJ whole genome shotgun (WGS) entry which is preliminary data.</text>
</comment>